<gene>
    <name evidence="3" type="ORF">LF1_12620</name>
</gene>
<organism evidence="3 4">
    <name type="scientific">Rubripirellula obstinata</name>
    <dbReference type="NCBI Taxonomy" id="406547"/>
    <lineage>
        <taxon>Bacteria</taxon>
        <taxon>Pseudomonadati</taxon>
        <taxon>Planctomycetota</taxon>
        <taxon>Planctomycetia</taxon>
        <taxon>Pirellulales</taxon>
        <taxon>Pirellulaceae</taxon>
        <taxon>Rubripirellula</taxon>
    </lineage>
</organism>
<dbReference type="OrthoDB" id="289308at2"/>
<evidence type="ECO:0000256" key="1">
    <source>
        <dbReference type="SAM" id="MobiDB-lite"/>
    </source>
</evidence>
<keyword evidence="2" id="KW-0812">Transmembrane</keyword>
<proteinExistence type="predicted"/>
<feature type="compositionally biased region" description="Polar residues" evidence="1">
    <location>
        <begin position="46"/>
        <end position="60"/>
    </location>
</feature>
<dbReference type="RefSeq" id="WP_068266758.1">
    <property type="nucleotide sequence ID" value="NZ_LWSK01000129.1"/>
</dbReference>
<dbReference type="Proteomes" id="UP000322699">
    <property type="component" value="Unassembled WGS sequence"/>
</dbReference>
<keyword evidence="2" id="KW-1133">Transmembrane helix</keyword>
<comment type="caution">
    <text evidence="3">The sequence shown here is derived from an EMBL/GenBank/DDBJ whole genome shotgun (WGS) entry which is preliminary data.</text>
</comment>
<name>A0A5B1CG73_9BACT</name>
<dbReference type="EMBL" id="VRLW01000001">
    <property type="protein sequence ID" value="KAA1258739.1"/>
    <property type="molecule type" value="Genomic_DNA"/>
</dbReference>
<evidence type="ECO:0000256" key="2">
    <source>
        <dbReference type="SAM" id="Phobius"/>
    </source>
</evidence>
<reference evidence="3 4" key="1">
    <citation type="submission" date="2019-08" db="EMBL/GenBank/DDBJ databases">
        <title>Deep-cultivation of Planctomycetes and their phenomic and genomic characterization uncovers novel biology.</title>
        <authorList>
            <person name="Wiegand S."/>
            <person name="Jogler M."/>
            <person name="Boedeker C."/>
            <person name="Pinto D."/>
            <person name="Vollmers J."/>
            <person name="Rivas-Marin E."/>
            <person name="Kohn T."/>
            <person name="Peeters S.H."/>
            <person name="Heuer A."/>
            <person name="Rast P."/>
            <person name="Oberbeckmann S."/>
            <person name="Bunk B."/>
            <person name="Jeske O."/>
            <person name="Meyerdierks A."/>
            <person name="Storesund J.E."/>
            <person name="Kallscheuer N."/>
            <person name="Luecker S."/>
            <person name="Lage O.M."/>
            <person name="Pohl T."/>
            <person name="Merkel B.J."/>
            <person name="Hornburger P."/>
            <person name="Mueller R.-W."/>
            <person name="Bruemmer F."/>
            <person name="Labrenz M."/>
            <person name="Spormann A.M."/>
            <person name="Op Den Camp H."/>
            <person name="Overmann J."/>
            <person name="Amann R."/>
            <person name="Jetten M.S.M."/>
            <person name="Mascher T."/>
            <person name="Medema M.H."/>
            <person name="Devos D.P."/>
            <person name="Kaster A.-K."/>
            <person name="Ovreas L."/>
            <person name="Rohde M."/>
            <person name="Galperin M.Y."/>
            <person name="Jogler C."/>
        </authorList>
    </citation>
    <scope>NUCLEOTIDE SEQUENCE [LARGE SCALE GENOMIC DNA]</scope>
    <source>
        <strain evidence="3 4">LF1</strain>
    </source>
</reference>
<keyword evidence="2" id="KW-0472">Membrane</keyword>
<keyword evidence="4" id="KW-1185">Reference proteome</keyword>
<protein>
    <submittedName>
        <fullName evidence="3">Uncharacterized protein</fullName>
    </submittedName>
</protein>
<feature type="transmembrane region" description="Helical" evidence="2">
    <location>
        <begin position="12"/>
        <end position="35"/>
    </location>
</feature>
<evidence type="ECO:0000313" key="4">
    <source>
        <dbReference type="Proteomes" id="UP000322699"/>
    </source>
</evidence>
<dbReference type="AlphaFoldDB" id="A0A5B1CG73"/>
<sequence length="234" mass="26214">MPKRGSKSWFRGYRIAILLSVLVHVAFVALLWFWWEPSVQPSASQQVAATEQPATEQSAAESPRKIEPPKTQAAESDIEVPSDQIRSSVESQISQVNQISDSKKRETLDKKLDQLQRVSKPETVDQVAAAVAESMGIDQSQYADKPTIAKGEFDHNTAQIKAVNRTQSDSGSWNYVATMVDADGRQLETPLTQSEGASVYETFEKMKQYPMAESLYQKIIMPMLQKMIESETDR</sequence>
<evidence type="ECO:0000313" key="3">
    <source>
        <dbReference type="EMBL" id="KAA1258739.1"/>
    </source>
</evidence>
<feature type="region of interest" description="Disordered" evidence="1">
    <location>
        <begin position="46"/>
        <end position="82"/>
    </location>
</feature>
<accession>A0A5B1CG73</accession>